<evidence type="ECO:0000256" key="1">
    <source>
        <dbReference type="SAM" id="MobiDB-lite"/>
    </source>
</evidence>
<protein>
    <submittedName>
        <fullName evidence="2">Uncharacterized protein</fullName>
    </submittedName>
</protein>
<dbReference type="Proteomes" id="UP000246464">
    <property type="component" value="Chromosome 19"/>
</dbReference>
<keyword evidence="3" id="KW-1185">Reference proteome</keyword>
<accession>A0A2U9CQZ1</accession>
<gene>
    <name evidence="2" type="ORF">SMAX5B_020979</name>
</gene>
<organism evidence="2 3">
    <name type="scientific">Scophthalmus maximus</name>
    <name type="common">Turbot</name>
    <name type="synonym">Psetta maxima</name>
    <dbReference type="NCBI Taxonomy" id="52904"/>
    <lineage>
        <taxon>Eukaryota</taxon>
        <taxon>Metazoa</taxon>
        <taxon>Chordata</taxon>
        <taxon>Craniata</taxon>
        <taxon>Vertebrata</taxon>
        <taxon>Euteleostomi</taxon>
        <taxon>Actinopterygii</taxon>
        <taxon>Neopterygii</taxon>
        <taxon>Teleostei</taxon>
        <taxon>Neoteleostei</taxon>
        <taxon>Acanthomorphata</taxon>
        <taxon>Carangaria</taxon>
        <taxon>Pleuronectiformes</taxon>
        <taxon>Pleuronectoidei</taxon>
        <taxon>Scophthalmidae</taxon>
        <taxon>Scophthalmus</taxon>
    </lineage>
</organism>
<sequence>MAVVTKKRSCLREEKEVCGVIDFSPSCRLEGALRKHHMAELGSDHEAQFRVPGPDELIVNGKTPSHDSSSRRLVVRRPPHHAAKGRVAAAAHQNSGWRAPGGAQPAPPQPARWEREALSLAVPLQQQQKLQGESCTARAGCLISTYF</sequence>
<proteinExistence type="predicted"/>
<dbReference type="AlphaFoldDB" id="A0A2U9CQZ1"/>
<reference evidence="2 3" key="1">
    <citation type="submission" date="2017-12" db="EMBL/GenBank/DDBJ databases">
        <title>Integrating genomic resources of turbot (Scophthalmus maximus) in depth evaluation of genetic and physical mapping variation across individuals.</title>
        <authorList>
            <person name="Martinez P."/>
        </authorList>
    </citation>
    <scope>NUCLEOTIDE SEQUENCE [LARGE SCALE GENOMIC DNA]</scope>
</reference>
<feature type="region of interest" description="Disordered" evidence="1">
    <location>
        <begin position="89"/>
        <end position="111"/>
    </location>
</feature>
<name>A0A2U9CQZ1_SCOMX</name>
<dbReference type="EMBL" id="CP026261">
    <property type="protein sequence ID" value="AWP18987.1"/>
    <property type="molecule type" value="Genomic_DNA"/>
</dbReference>
<evidence type="ECO:0000313" key="3">
    <source>
        <dbReference type="Proteomes" id="UP000246464"/>
    </source>
</evidence>
<feature type="compositionally biased region" description="Low complexity" evidence="1">
    <location>
        <begin position="89"/>
        <end position="104"/>
    </location>
</feature>
<evidence type="ECO:0000313" key="2">
    <source>
        <dbReference type="EMBL" id="AWP18987.1"/>
    </source>
</evidence>